<dbReference type="EMBL" id="MFKF01000071">
    <property type="protein sequence ID" value="OGG55558.1"/>
    <property type="molecule type" value="Genomic_DNA"/>
</dbReference>
<evidence type="ECO:0000313" key="1">
    <source>
        <dbReference type="EMBL" id="OGG55558.1"/>
    </source>
</evidence>
<gene>
    <name evidence="1" type="ORF">A3F84_16695</name>
</gene>
<protein>
    <submittedName>
        <fullName evidence="1">Uncharacterized protein</fullName>
    </submittedName>
</protein>
<dbReference type="AlphaFoldDB" id="A0A1F6D2A1"/>
<dbReference type="Proteomes" id="UP000178606">
    <property type="component" value="Unassembled WGS sequence"/>
</dbReference>
<organism evidence="1 2">
    <name type="scientific">Handelsmanbacteria sp. (strain RIFCSPLOWO2_12_FULL_64_10)</name>
    <dbReference type="NCBI Taxonomy" id="1817868"/>
    <lineage>
        <taxon>Bacteria</taxon>
        <taxon>Candidatus Handelsmaniibacteriota</taxon>
    </lineage>
</organism>
<name>A0A1F6D2A1_HANXR</name>
<sequence length="240" mass="26983">MTCLDYGRSFVCTHGPANAPQFWVESRCTLIDERAGTAEDFYQCASCKSEHTFAERGLFQDPNYDFLPVFGREDVAIFRRHAFCNENYVQYVKGGNIWGGPRFMIREAKGAREAKGGAEIVQAALKGVPFVSRTEVWNEGTGMRAVIECPVKTMNANEEKGLYQVDTGPVLFPDLTRRYDRRIEALRLAFVAFNAPDFADFVVEQPTPIVQEGREVCKVYHYSGIVSLPARNTVFVVGEP</sequence>
<accession>A0A1F6D2A1</accession>
<evidence type="ECO:0000313" key="2">
    <source>
        <dbReference type="Proteomes" id="UP000178606"/>
    </source>
</evidence>
<proteinExistence type="predicted"/>
<reference evidence="1 2" key="1">
    <citation type="journal article" date="2016" name="Nat. Commun.">
        <title>Thousands of microbial genomes shed light on interconnected biogeochemical processes in an aquifer system.</title>
        <authorList>
            <person name="Anantharaman K."/>
            <person name="Brown C.T."/>
            <person name="Hug L.A."/>
            <person name="Sharon I."/>
            <person name="Castelle C.J."/>
            <person name="Probst A.J."/>
            <person name="Thomas B.C."/>
            <person name="Singh A."/>
            <person name="Wilkins M.J."/>
            <person name="Karaoz U."/>
            <person name="Brodie E.L."/>
            <person name="Williams K.H."/>
            <person name="Hubbard S.S."/>
            <person name="Banfield J.F."/>
        </authorList>
    </citation>
    <scope>NUCLEOTIDE SEQUENCE [LARGE SCALE GENOMIC DNA]</scope>
    <source>
        <strain evidence="2">RIFCSPLOWO2_12_FULL_64_10</strain>
    </source>
</reference>
<comment type="caution">
    <text evidence="1">The sequence shown here is derived from an EMBL/GenBank/DDBJ whole genome shotgun (WGS) entry which is preliminary data.</text>
</comment>